<evidence type="ECO:0000313" key="2">
    <source>
        <dbReference type="Proteomes" id="UP000199026"/>
    </source>
</evidence>
<dbReference type="Proteomes" id="UP000199026">
    <property type="component" value="Unassembled WGS sequence"/>
</dbReference>
<accession>A0A1H3JWL4</accession>
<dbReference type="AlphaFoldDB" id="A0A1H3JWL4"/>
<reference evidence="1 2" key="1">
    <citation type="submission" date="2016-10" db="EMBL/GenBank/DDBJ databases">
        <authorList>
            <person name="de Groot N.N."/>
        </authorList>
    </citation>
    <scope>NUCLEOTIDE SEQUENCE [LARGE SCALE GENOMIC DNA]</scope>
    <source>
        <strain evidence="1 2">DSM 24677</strain>
    </source>
</reference>
<evidence type="ECO:0000313" key="1">
    <source>
        <dbReference type="EMBL" id="SDY43895.1"/>
    </source>
</evidence>
<gene>
    <name evidence="1" type="ORF">SAMN05444486_102191</name>
</gene>
<proteinExistence type="predicted"/>
<sequence>MMAGEDQSAVIAALLQEAVARPLRSGVERP</sequence>
<protein>
    <submittedName>
        <fullName evidence="1">Uncharacterized protein</fullName>
    </submittedName>
</protein>
<organism evidence="1 2">
    <name type="scientific">Lentibacter algarum</name>
    <dbReference type="NCBI Taxonomy" id="576131"/>
    <lineage>
        <taxon>Bacteria</taxon>
        <taxon>Pseudomonadati</taxon>
        <taxon>Pseudomonadota</taxon>
        <taxon>Alphaproteobacteria</taxon>
        <taxon>Rhodobacterales</taxon>
        <taxon>Roseobacteraceae</taxon>
        <taxon>Lentibacter</taxon>
    </lineage>
</organism>
<name>A0A1H3JWL4_9RHOB</name>
<keyword evidence="2" id="KW-1185">Reference proteome</keyword>
<dbReference type="EMBL" id="FNPR01000002">
    <property type="protein sequence ID" value="SDY43895.1"/>
    <property type="molecule type" value="Genomic_DNA"/>
</dbReference>